<gene>
    <name evidence="1" type="ORF">IHE45_05G232100</name>
</gene>
<protein>
    <submittedName>
        <fullName evidence="1">TPR-like protein</fullName>
    </submittedName>
</protein>
<keyword evidence="2" id="KW-1185">Reference proteome</keyword>
<sequence>MEIMKSSLKLLASCASLRALKQIHAHMFLNGLHDDNYVAVQLLSFCSRELREVGYARMIFNSLAHSANVFLWTAMITSYSNHQTGTMKEAFTIYKLMQQQGPSPNKFTLSSVLKACSSLQAVAEGNQIHAHAFKLGFLSSIYVQTALLDMYAKHGQVQKARNIFDLSGENVVACNAMISCYTKVRDMIAAREIFDKMSHKDGISWSVMISGYAGSGNMLAARELFHLMSERGINSWNALVAGYTHNGEWYEAFKLFSFMCLECVKPNPATMTILMSACGQLGALKLAWQLHGYLWKHCIEKNVHVHNSLIDMYAKCGSLLEAHKVFSEMPIKDVVSFNVMIGGFANYGHGENALELFSEMLEGGIQPDTFTFLGILSACCHSRLVDSGAKFFSCMKRDFGIEPSVDHCACMVDLFGRAGYVEEAYDFVKAMHVAPHAGVWGALLNACRTYCDVKIGEIAAHELFRIEPWNPGNYVILSNIYARAHCWASVTKIRCFMRGRIVEKTSGSSWIQVNHEFHKFTMGEALHPQNEEIYGVLKNIYLQFL</sequence>
<organism evidence="1 2">
    <name type="scientific">Dioscorea alata</name>
    <name type="common">Purple yam</name>
    <dbReference type="NCBI Taxonomy" id="55571"/>
    <lineage>
        <taxon>Eukaryota</taxon>
        <taxon>Viridiplantae</taxon>
        <taxon>Streptophyta</taxon>
        <taxon>Embryophyta</taxon>
        <taxon>Tracheophyta</taxon>
        <taxon>Spermatophyta</taxon>
        <taxon>Magnoliopsida</taxon>
        <taxon>Liliopsida</taxon>
        <taxon>Dioscoreales</taxon>
        <taxon>Dioscoreaceae</taxon>
        <taxon>Dioscorea</taxon>
    </lineage>
</organism>
<accession>A0ACB7WA60</accession>
<evidence type="ECO:0000313" key="2">
    <source>
        <dbReference type="Proteomes" id="UP000827976"/>
    </source>
</evidence>
<proteinExistence type="predicted"/>
<name>A0ACB7WA60_DIOAL</name>
<evidence type="ECO:0000313" key="1">
    <source>
        <dbReference type="EMBL" id="KAH7684275.1"/>
    </source>
</evidence>
<dbReference type="Proteomes" id="UP000827976">
    <property type="component" value="Chromosome 5"/>
</dbReference>
<dbReference type="EMBL" id="CM037015">
    <property type="protein sequence ID" value="KAH7684275.1"/>
    <property type="molecule type" value="Genomic_DNA"/>
</dbReference>
<reference evidence="2" key="1">
    <citation type="journal article" date="2022" name="Nat. Commun.">
        <title>Chromosome evolution and the genetic basis of agronomically important traits in greater yam.</title>
        <authorList>
            <person name="Bredeson J.V."/>
            <person name="Lyons J.B."/>
            <person name="Oniyinde I.O."/>
            <person name="Okereke N.R."/>
            <person name="Kolade O."/>
            <person name="Nnabue I."/>
            <person name="Nwadili C.O."/>
            <person name="Hribova E."/>
            <person name="Parker M."/>
            <person name="Nwogha J."/>
            <person name="Shu S."/>
            <person name="Carlson J."/>
            <person name="Kariba R."/>
            <person name="Muthemba S."/>
            <person name="Knop K."/>
            <person name="Barton G.J."/>
            <person name="Sherwood A.V."/>
            <person name="Lopez-Montes A."/>
            <person name="Asiedu R."/>
            <person name="Jamnadass R."/>
            <person name="Muchugi A."/>
            <person name="Goodstein D."/>
            <person name="Egesi C.N."/>
            <person name="Featherston J."/>
            <person name="Asfaw A."/>
            <person name="Simpson G.G."/>
            <person name="Dolezel J."/>
            <person name="Hendre P.S."/>
            <person name="Van Deynze A."/>
            <person name="Kumar P.L."/>
            <person name="Obidiegwu J.E."/>
            <person name="Bhattacharjee R."/>
            <person name="Rokhsar D.S."/>
        </authorList>
    </citation>
    <scope>NUCLEOTIDE SEQUENCE [LARGE SCALE GENOMIC DNA]</scope>
    <source>
        <strain evidence="2">cv. TDa95/00328</strain>
    </source>
</reference>
<comment type="caution">
    <text evidence="1">The sequence shown here is derived from an EMBL/GenBank/DDBJ whole genome shotgun (WGS) entry which is preliminary data.</text>
</comment>